<comment type="caution">
    <text evidence="2">The sequence shown here is derived from an EMBL/GenBank/DDBJ whole genome shotgun (WGS) entry which is preliminary data.</text>
</comment>
<feature type="region of interest" description="Disordered" evidence="1">
    <location>
        <begin position="233"/>
        <end position="271"/>
    </location>
</feature>
<feature type="compositionally biased region" description="Polar residues" evidence="1">
    <location>
        <begin position="133"/>
        <end position="151"/>
    </location>
</feature>
<feature type="region of interest" description="Disordered" evidence="1">
    <location>
        <begin position="133"/>
        <end position="157"/>
    </location>
</feature>
<dbReference type="Proteomes" id="UP000178179">
    <property type="component" value="Unassembled WGS sequence"/>
</dbReference>
<gene>
    <name evidence="2" type="ORF">A2119_00505</name>
</gene>
<name>A0A1G1YVL2_9BACT</name>
<accession>A0A1G1YVL2</accession>
<dbReference type="AlphaFoldDB" id="A0A1G1YVL2"/>
<organism evidence="2 3">
    <name type="scientific">Candidatus Colwellbacteria bacterium GWA2_46_10</name>
    <dbReference type="NCBI Taxonomy" id="1797684"/>
    <lineage>
        <taxon>Bacteria</taxon>
        <taxon>Candidatus Colwelliibacteriota</taxon>
    </lineage>
</organism>
<protein>
    <submittedName>
        <fullName evidence="2">Uncharacterized protein</fullName>
    </submittedName>
</protein>
<sequence length="271" mass="29702">MKILSTKEFADIYDNLPEGLKTAINSDVLNSALNDILKNNHLADSKAIEFRRITAAIILGVVHPEDLEREVISKVHMDPRATKGIADEIRLKVLSRVAGELNKTHGFHLPVAQGVYPNAPQQPLIAHALTPADQPTVTSRQESSVPINPKQSEGGVNPLVIHKYQGSDQPVTSREDKYEGGLARPTFYSPDSHSDFSPTPYAHIEMGDERTSSEPSTVRMGKEQAKIVHYSAPEAPANPFSGIQNMPQTKPAVEKKDVPQSNVVNLKDLPQ</sequence>
<dbReference type="EMBL" id="MHIS01000018">
    <property type="protein sequence ID" value="OGY56269.1"/>
    <property type="molecule type" value="Genomic_DNA"/>
</dbReference>
<evidence type="ECO:0000256" key="1">
    <source>
        <dbReference type="SAM" id="MobiDB-lite"/>
    </source>
</evidence>
<evidence type="ECO:0000313" key="2">
    <source>
        <dbReference type="EMBL" id="OGY56269.1"/>
    </source>
</evidence>
<proteinExistence type="predicted"/>
<reference evidence="2 3" key="1">
    <citation type="journal article" date="2016" name="Nat. Commun.">
        <title>Thousands of microbial genomes shed light on interconnected biogeochemical processes in an aquifer system.</title>
        <authorList>
            <person name="Anantharaman K."/>
            <person name="Brown C.T."/>
            <person name="Hug L.A."/>
            <person name="Sharon I."/>
            <person name="Castelle C.J."/>
            <person name="Probst A.J."/>
            <person name="Thomas B.C."/>
            <person name="Singh A."/>
            <person name="Wilkins M.J."/>
            <person name="Karaoz U."/>
            <person name="Brodie E.L."/>
            <person name="Williams K.H."/>
            <person name="Hubbard S.S."/>
            <person name="Banfield J.F."/>
        </authorList>
    </citation>
    <scope>NUCLEOTIDE SEQUENCE [LARGE SCALE GENOMIC DNA]</scope>
</reference>
<evidence type="ECO:0000313" key="3">
    <source>
        <dbReference type="Proteomes" id="UP000178179"/>
    </source>
</evidence>